<proteinExistence type="predicted"/>
<comment type="caution">
    <text evidence="3">The sequence shown here is derived from an EMBL/GenBank/DDBJ whole genome shotgun (WGS) entry which is preliminary data.</text>
</comment>
<accession>A0AAW0V279</accession>
<evidence type="ECO:0000313" key="4">
    <source>
        <dbReference type="Proteomes" id="UP001487740"/>
    </source>
</evidence>
<reference evidence="3 4" key="1">
    <citation type="submission" date="2023-03" db="EMBL/GenBank/DDBJ databases">
        <title>High-quality genome of Scylla paramamosain provides insights in environmental adaptation.</title>
        <authorList>
            <person name="Zhang L."/>
        </authorList>
    </citation>
    <scope>NUCLEOTIDE SEQUENCE [LARGE SCALE GENOMIC DNA]</scope>
    <source>
        <strain evidence="3">LZ_2023a</strain>
        <tissue evidence="3">Muscle</tissue>
    </source>
</reference>
<dbReference type="EMBL" id="JARAKH010000003">
    <property type="protein sequence ID" value="KAK8404992.1"/>
    <property type="molecule type" value="Genomic_DNA"/>
</dbReference>
<keyword evidence="4" id="KW-1185">Reference proteome</keyword>
<dbReference type="Proteomes" id="UP001487740">
    <property type="component" value="Unassembled WGS sequence"/>
</dbReference>
<feature type="compositionally biased region" description="Basic and acidic residues" evidence="1">
    <location>
        <begin position="146"/>
        <end position="157"/>
    </location>
</feature>
<dbReference type="AlphaFoldDB" id="A0AAW0V279"/>
<feature type="region of interest" description="Disordered" evidence="1">
    <location>
        <begin position="42"/>
        <end position="78"/>
    </location>
</feature>
<feature type="chain" id="PRO_5043553230" evidence="2">
    <location>
        <begin position="29"/>
        <end position="163"/>
    </location>
</feature>
<organism evidence="3 4">
    <name type="scientific">Scylla paramamosain</name>
    <name type="common">Mud crab</name>
    <dbReference type="NCBI Taxonomy" id="85552"/>
    <lineage>
        <taxon>Eukaryota</taxon>
        <taxon>Metazoa</taxon>
        <taxon>Ecdysozoa</taxon>
        <taxon>Arthropoda</taxon>
        <taxon>Crustacea</taxon>
        <taxon>Multicrustacea</taxon>
        <taxon>Malacostraca</taxon>
        <taxon>Eumalacostraca</taxon>
        <taxon>Eucarida</taxon>
        <taxon>Decapoda</taxon>
        <taxon>Pleocyemata</taxon>
        <taxon>Brachyura</taxon>
        <taxon>Eubrachyura</taxon>
        <taxon>Portunoidea</taxon>
        <taxon>Portunidae</taxon>
        <taxon>Portuninae</taxon>
        <taxon>Scylla</taxon>
    </lineage>
</organism>
<evidence type="ECO:0000256" key="1">
    <source>
        <dbReference type="SAM" id="MobiDB-lite"/>
    </source>
</evidence>
<protein>
    <submittedName>
        <fullName evidence="3">Uncharacterized protein</fullName>
    </submittedName>
</protein>
<feature type="signal peptide" evidence="2">
    <location>
        <begin position="1"/>
        <end position="28"/>
    </location>
</feature>
<gene>
    <name evidence="3" type="ORF">O3P69_001518</name>
</gene>
<keyword evidence="2" id="KW-0732">Signal</keyword>
<evidence type="ECO:0000313" key="3">
    <source>
        <dbReference type="EMBL" id="KAK8404992.1"/>
    </source>
</evidence>
<evidence type="ECO:0000256" key="2">
    <source>
        <dbReference type="SAM" id="SignalP"/>
    </source>
</evidence>
<feature type="region of interest" description="Disordered" evidence="1">
    <location>
        <begin position="138"/>
        <end position="163"/>
    </location>
</feature>
<name>A0AAW0V279_SCYPA</name>
<sequence length="163" mass="17703">MWRDYFAHQVGWVLEVVMACSLAALSLPLSLDPATPRRWCWPPAGGSNRRRRGTVLKRSGTGRGRGGGEERSCEQDATLELTRKRRTATLTQKPCGTPASAWPCLADSGTQDAALQGRKGRPRLCSAGGSLVRARLTMGSGRQGRQGRDRQPLDPRCHLGLAP</sequence>